<dbReference type="EMBL" id="BTSX01000001">
    <property type="protein sequence ID" value="GMS79005.1"/>
    <property type="molecule type" value="Genomic_DNA"/>
</dbReference>
<accession>A0AAV5SFR7</accession>
<protein>
    <submittedName>
        <fullName evidence="1">Uncharacterized protein</fullName>
    </submittedName>
</protein>
<dbReference type="Proteomes" id="UP001432027">
    <property type="component" value="Unassembled WGS sequence"/>
</dbReference>
<name>A0AAV5SFR7_9BILA</name>
<evidence type="ECO:0000313" key="2">
    <source>
        <dbReference type="Proteomes" id="UP001432027"/>
    </source>
</evidence>
<feature type="non-terminal residue" evidence="1">
    <location>
        <position position="82"/>
    </location>
</feature>
<sequence>SNEPSAIMIIRAPPSVRNLRSASISSLLNFARGAGTMKRRQLMKVPSEISSVFASTVHSLLNFFTSPLNPLSTLNCSFLLSS</sequence>
<comment type="caution">
    <text evidence="1">The sequence shown here is derived from an EMBL/GenBank/DDBJ whole genome shotgun (WGS) entry which is preliminary data.</text>
</comment>
<proteinExistence type="predicted"/>
<evidence type="ECO:0000313" key="1">
    <source>
        <dbReference type="EMBL" id="GMS79005.1"/>
    </source>
</evidence>
<keyword evidence="2" id="KW-1185">Reference proteome</keyword>
<feature type="non-terminal residue" evidence="1">
    <location>
        <position position="1"/>
    </location>
</feature>
<organism evidence="1 2">
    <name type="scientific">Pristionchus entomophagus</name>
    <dbReference type="NCBI Taxonomy" id="358040"/>
    <lineage>
        <taxon>Eukaryota</taxon>
        <taxon>Metazoa</taxon>
        <taxon>Ecdysozoa</taxon>
        <taxon>Nematoda</taxon>
        <taxon>Chromadorea</taxon>
        <taxon>Rhabditida</taxon>
        <taxon>Rhabditina</taxon>
        <taxon>Diplogasteromorpha</taxon>
        <taxon>Diplogasteroidea</taxon>
        <taxon>Neodiplogasteridae</taxon>
        <taxon>Pristionchus</taxon>
    </lineage>
</organism>
<dbReference type="AlphaFoldDB" id="A0AAV5SFR7"/>
<reference evidence="1" key="1">
    <citation type="submission" date="2023-10" db="EMBL/GenBank/DDBJ databases">
        <title>Genome assembly of Pristionchus species.</title>
        <authorList>
            <person name="Yoshida K."/>
            <person name="Sommer R.J."/>
        </authorList>
    </citation>
    <scope>NUCLEOTIDE SEQUENCE</scope>
    <source>
        <strain evidence="1">RS0144</strain>
    </source>
</reference>
<gene>
    <name evidence="1" type="ORF">PENTCL1PPCAC_1180</name>
</gene>